<name>A0ABQ9H2E1_9NEOP</name>
<dbReference type="InterPro" id="IPR005031">
    <property type="entry name" value="COQ10_START"/>
</dbReference>
<dbReference type="SUPFAM" id="SSF55961">
    <property type="entry name" value="Bet v1-like"/>
    <property type="match status" value="1"/>
</dbReference>
<sequence length="150" mass="17544">MEQMFNVVSDVENYTSFVPFCKKSDVFLKQPTRMRADLEIGFPPVVERYTSDITLRQPTLVKAECTEGKLFNHLQTVWKFSPGLTDNQQTCIIDFFVSFEFRSVLHSQLAHFFFNELIRQMENAFIQEVANRYGKASVKSRMLKNVHFNS</sequence>
<evidence type="ECO:0000256" key="2">
    <source>
        <dbReference type="ARBA" id="ARBA00011814"/>
    </source>
</evidence>
<comment type="similarity">
    <text evidence="1">Belongs to the COQ10 family.</text>
</comment>
<organism evidence="5 6">
    <name type="scientific">Dryococelus australis</name>
    <dbReference type="NCBI Taxonomy" id="614101"/>
    <lineage>
        <taxon>Eukaryota</taxon>
        <taxon>Metazoa</taxon>
        <taxon>Ecdysozoa</taxon>
        <taxon>Arthropoda</taxon>
        <taxon>Hexapoda</taxon>
        <taxon>Insecta</taxon>
        <taxon>Pterygota</taxon>
        <taxon>Neoptera</taxon>
        <taxon>Polyneoptera</taxon>
        <taxon>Phasmatodea</taxon>
        <taxon>Verophasmatodea</taxon>
        <taxon>Anareolatae</taxon>
        <taxon>Phasmatidae</taxon>
        <taxon>Eurycanthinae</taxon>
        <taxon>Dryococelus</taxon>
    </lineage>
</organism>
<keyword evidence="6" id="KW-1185">Reference proteome</keyword>
<gene>
    <name evidence="5" type="ORF">PR048_018925</name>
</gene>
<protein>
    <recommendedName>
        <fullName evidence="4">Coenzyme Q-binding protein COQ10 START domain-containing protein</fullName>
    </recommendedName>
</protein>
<evidence type="ECO:0000313" key="5">
    <source>
        <dbReference type="EMBL" id="KAJ8878348.1"/>
    </source>
</evidence>
<comment type="caution">
    <text evidence="5">The sequence shown here is derived from an EMBL/GenBank/DDBJ whole genome shotgun (WGS) entry which is preliminary data.</text>
</comment>
<dbReference type="Pfam" id="PF03364">
    <property type="entry name" value="Polyketide_cyc"/>
    <property type="match status" value="1"/>
</dbReference>
<dbReference type="InterPro" id="IPR044996">
    <property type="entry name" value="COQ10-like"/>
</dbReference>
<accession>A0ABQ9H2E1</accession>
<comment type="function">
    <text evidence="3">Required for the function of coenzyme Q in the respiratory chain. May serve as a chaperone or may be involved in the transport of Q6 from its site of synthesis to the catalytic sites of the respiratory complexes.</text>
</comment>
<evidence type="ECO:0000259" key="4">
    <source>
        <dbReference type="Pfam" id="PF03364"/>
    </source>
</evidence>
<dbReference type="CDD" id="cd07813">
    <property type="entry name" value="COQ10p_like"/>
    <property type="match status" value="1"/>
</dbReference>
<evidence type="ECO:0000256" key="1">
    <source>
        <dbReference type="ARBA" id="ARBA00006885"/>
    </source>
</evidence>
<comment type="subunit">
    <text evidence="2">Interacts with coenzyme Q.</text>
</comment>
<evidence type="ECO:0000313" key="6">
    <source>
        <dbReference type="Proteomes" id="UP001159363"/>
    </source>
</evidence>
<dbReference type="EMBL" id="JARBHB010000007">
    <property type="protein sequence ID" value="KAJ8878348.1"/>
    <property type="molecule type" value="Genomic_DNA"/>
</dbReference>
<feature type="domain" description="Coenzyme Q-binding protein COQ10 START" evidence="4">
    <location>
        <begin position="2"/>
        <end position="125"/>
    </location>
</feature>
<dbReference type="PANTHER" id="PTHR12901">
    <property type="entry name" value="SPERM PROTEIN HOMOLOG"/>
    <property type="match status" value="1"/>
</dbReference>
<evidence type="ECO:0000256" key="3">
    <source>
        <dbReference type="ARBA" id="ARBA00024947"/>
    </source>
</evidence>
<dbReference type="InterPro" id="IPR023393">
    <property type="entry name" value="START-like_dom_sf"/>
</dbReference>
<dbReference type="Proteomes" id="UP001159363">
    <property type="component" value="Chromosome 6"/>
</dbReference>
<dbReference type="Gene3D" id="3.30.530.20">
    <property type="match status" value="1"/>
</dbReference>
<reference evidence="5 6" key="1">
    <citation type="submission" date="2023-02" db="EMBL/GenBank/DDBJ databases">
        <title>LHISI_Scaffold_Assembly.</title>
        <authorList>
            <person name="Stuart O.P."/>
            <person name="Cleave R."/>
            <person name="Magrath M.J.L."/>
            <person name="Mikheyev A.S."/>
        </authorList>
    </citation>
    <scope>NUCLEOTIDE SEQUENCE [LARGE SCALE GENOMIC DNA]</scope>
    <source>
        <strain evidence="5">Daus_M_001</strain>
        <tissue evidence="5">Leg muscle</tissue>
    </source>
</reference>
<proteinExistence type="inferred from homology"/>
<dbReference type="PANTHER" id="PTHR12901:SF10">
    <property type="entry name" value="COENZYME Q-BINDING PROTEIN COQ10, MITOCHONDRIAL"/>
    <property type="match status" value="1"/>
</dbReference>